<keyword evidence="9" id="KW-1185">Reference proteome</keyword>
<evidence type="ECO:0000256" key="1">
    <source>
        <dbReference type="ARBA" id="ARBA00004613"/>
    </source>
</evidence>
<accession>A0A026WAS1</accession>
<dbReference type="Gene3D" id="2.40.10.10">
    <property type="entry name" value="Trypsin-like serine proteases"/>
    <property type="match status" value="1"/>
</dbReference>
<dbReference type="GO" id="GO:0005576">
    <property type="term" value="C:extracellular region"/>
    <property type="evidence" value="ECO:0007669"/>
    <property type="project" value="UniProtKB-SubCell"/>
</dbReference>
<dbReference type="SMART" id="SM00020">
    <property type="entry name" value="Tryp_SPc"/>
    <property type="match status" value="1"/>
</dbReference>
<feature type="signal peptide" evidence="6">
    <location>
        <begin position="1"/>
        <end position="23"/>
    </location>
</feature>
<feature type="domain" description="Peptidase S1" evidence="7">
    <location>
        <begin position="362"/>
        <end position="614"/>
    </location>
</feature>
<dbReference type="AlphaFoldDB" id="A0A026WAS1"/>
<gene>
    <name evidence="8" type="ORF">X777_06271</name>
</gene>
<dbReference type="PROSITE" id="PS00134">
    <property type="entry name" value="TRYPSIN_HIS"/>
    <property type="match status" value="1"/>
</dbReference>
<dbReference type="InterPro" id="IPR001314">
    <property type="entry name" value="Peptidase_S1A"/>
</dbReference>
<dbReference type="PANTHER" id="PTHR24258:SF129">
    <property type="entry name" value="LP15124P-RELATED"/>
    <property type="match status" value="1"/>
</dbReference>
<dbReference type="InterPro" id="IPR043504">
    <property type="entry name" value="Peptidase_S1_PA_chymotrypsin"/>
</dbReference>
<keyword evidence="2" id="KW-0964">Secreted</keyword>
<dbReference type="GO" id="GO:0006508">
    <property type="term" value="P:proteolysis"/>
    <property type="evidence" value="ECO:0007669"/>
    <property type="project" value="InterPro"/>
</dbReference>
<protein>
    <recommendedName>
        <fullName evidence="4">Phenoloxidase-activating factor 2</fullName>
    </recommendedName>
    <alternativeName>
        <fullName evidence="5">Prophenoloxidase-activating factor II</fullName>
    </alternativeName>
</protein>
<evidence type="ECO:0000313" key="8">
    <source>
        <dbReference type="EMBL" id="EZA53192.1"/>
    </source>
</evidence>
<evidence type="ECO:0000256" key="6">
    <source>
        <dbReference type="SAM" id="SignalP"/>
    </source>
</evidence>
<dbReference type="Pfam" id="PF18322">
    <property type="entry name" value="CLIP_1"/>
    <property type="match status" value="3"/>
</dbReference>
<reference evidence="8 9" key="1">
    <citation type="journal article" date="2014" name="Curr. Biol.">
        <title>The genome of the clonal raider ant Cerapachys biroi.</title>
        <authorList>
            <person name="Oxley P.R."/>
            <person name="Ji L."/>
            <person name="Fetter-Pruneda I."/>
            <person name="McKenzie S.K."/>
            <person name="Li C."/>
            <person name="Hu H."/>
            <person name="Zhang G."/>
            <person name="Kronauer D.J."/>
        </authorList>
    </citation>
    <scope>NUCLEOTIDE SEQUENCE [LARGE SCALE GENOMIC DNA]</scope>
</reference>
<evidence type="ECO:0000256" key="4">
    <source>
        <dbReference type="ARBA" id="ARBA00068096"/>
    </source>
</evidence>
<dbReference type="EMBL" id="KK107293">
    <property type="protein sequence ID" value="EZA53192.1"/>
    <property type="molecule type" value="Genomic_DNA"/>
</dbReference>
<evidence type="ECO:0000256" key="5">
    <source>
        <dbReference type="ARBA" id="ARBA00076468"/>
    </source>
</evidence>
<dbReference type="OrthoDB" id="6261922at2759"/>
<dbReference type="CDD" id="cd00190">
    <property type="entry name" value="Tryp_SPc"/>
    <property type="match status" value="1"/>
</dbReference>
<proteinExistence type="predicted"/>
<dbReference type="OMA" id="KRQSCRC"/>
<dbReference type="InterPro" id="IPR009003">
    <property type="entry name" value="Peptidase_S1_PA"/>
</dbReference>
<keyword evidence="3" id="KW-1015">Disulfide bond</keyword>
<comment type="subcellular location">
    <subcellularLocation>
        <location evidence="1">Secreted</location>
    </subcellularLocation>
</comment>
<sequence length="618" mass="67292">MSQLFVLLVKIILIAMMISIVSLEDANPKFEQDEKSVMIHTKNVTLSRNPKILFKDSPSLFFLHLLKCKHPHYQKLDRVNPTTPRPTTPPPRTCICVPFYLCDANQTIITDGSGIIDVRQSTRQCIGNLEVCCYPRNATRPPTLPPTLPPTVAPTRPPTVLPTVPPTLPPIVLPTVSPSPPVTGFPNLNCICVNRSLCDPNGIVTLSGEGVIDPRQNVLCSGVNQVCCRILIAPTQLPTRPPTIMPTMTLPPSVIRSPGQLPLTDLLGPLKNPNTPQACYCVKTWICSEGNVVSPDGLGVIDPRFTACPSADEVCCRPLGIDLQALRNAASVSRDATNDIERFDIERLSAYHVTCGIRNDTYVSAQPFPADSDKTYFAEFPWMVALLIKSADSTSYTFHCGASMISNSAVLTAAHCVVNRKPEDLVARFGQWNIESNVQPLPSQEANILDIISHPSYYSGGLFHDVAVLILEKPVVYNVNVLPVCLPEQGMVFAAGTRCYGTGWGSGSIGSEYQSELRKVNLPIVDRADCQTRLQNTKLGQYFQLHGSFICAGGETNRDMCRGDGGGPLVCQTSTGQFFQAGIVSWGIGCGTSNVPAVYTSVSQHRQWIDQQLATYGI</sequence>
<dbReference type="InterPro" id="IPR041515">
    <property type="entry name" value="PPAF-2-like_Clip"/>
</dbReference>
<dbReference type="GO" id="GO:0004252">
    <property type="term" value="F:serine-type endopeptidase activity"/>
    <property type="evidence" value="ECO:0007669"/>
    <property type="project" value="InterPro"/>
</dbReference>
<name>A0A026WAS1_OOCBI</name>
<evidence type="ECO:0000259" key="7">
    <source>
        <dbReference type="PROSITE" id="PS50240"/>
    </source>
</evidence>
<dbReference type="Proteomes" id="UP000053097">
    <property type="component" value="Unassembled WGS sequence"/>
</dbReference>
<dbReference type="FunFam" id="2.40.10.10:FF:000038">
    <property type="entry name" value="Serine protease"/>
    <property type="match status" value="1"/>
</dbReference>
<dbReference type="InterPro" id="IPR018114">
    <property type="entry name" value="TRYPSIN_HIS"/>
</dbReference>
<dbReference type="PANTHER" id="PTHR24258">
    <property type="entry name" value="SERINE PROTEASE-RELATED"/>
    <property type="match status" value="1"/>
</dbReference>
<dbReference type="PRINTS" id="PR00722">
    <property type="entry name" value="CHYMOTRYPSIN"/>
</dbReference>
<feature type="chain" id="PRO_5001545393" description="Phenoloxidase-activating factor 2" evidence="6">
    <location>
        <begin position="24"/>
        <end position="618"/>
    </location>
</feature>
<dbReference type="PROSITE" id="PS50240">
    <property type="entry name" value="TRYPSIN_DOM"/>
    <property type="match status" value="1"/>
</dbReference>
<evidence type="ECO:0000256" key="3">
    <source>
        <dbReference type="ARBA" id="ARBA00023157"/>
    </source>
</evidence>
<dbReference type="InterPro" id="IPR001254">
    <property type="entry name" value="Trypsin_dom"/>
</dbReference>
<evidence type="ECO:0000313" key="9">
    <source>
        <dbReference type="Proteomes" id="UP000053097"/>
    </source>
</evidence>
<keyword evidence="6" id="KW-0732">Signal</keyword>
<dbReference type="SUPFAM" id="SSF50494">
    <property type="entry name" value="Trypsin-like serine proteases"/>
    <property type="match status" value="1"/>
</dbReference>
<organism evidence="8 9">
    <name type="scientific">Ooceraea biroi</name>
    <name type="common">Clonal raider ant</name>
    <name type="synonym">Cerapachys biroi</name>
    <dbReference type="NCBI Taxonomy" id="2015173"/>
    <lineage>
        <taxon>Eukaryota</taxon>
        <taxon>Metazoa</taxon>
        <taxon>Ecdysozoa</taxon>
        <taxon>Arthropoda</taxon>
        <taxon>Hexapoda</taxon>
        <taxon>Insecta</taxon>
        <taxon>Pterygota</taxon>
        <taxon>Neoptera</taxon>
        <taxon>Endopterygota</taxon>
        <taxon>Hymenoptera</taxon>
        <taxon>Apocrita</taxon>
        <taxon>Aculeata</taxon>
        <taxon>Formicoidea</taxon>
        <taxon>Formicidae</taxon>
        <taxon>Dorylinae</taxon>
        <taxon>Ooceraea</taxon>
    </lineage>
</organism>
<evidence type="ECO:0000256" key="2">
    <source>
        <dbReference type="ARBA" id="ARBA00022525"/>
    </source>
</evidence>
<dbReference type="Pfam" id="PF00089">
    <property type="entry name" value="Trypsin"/>
    <property type="match status" value="1"/>
</dbReference>